<dbReference type="Proteomes" id="UP001372834">
    <property type="component" value="Unassembled WGS sequence"/>
</dbReference>
<dbReference type="EMBL" id="JAWJWE010000005">
    <property type="protein sequence ID" value="KAK6634611.1"/>
    <property type="molecule type" value="Genomic_DNA"/>
</dbReference>
<protein>
    <submittedName>
        <fullName evidence="1">Uncharacterized protein</fullName>
    </submittedName>
</protein>
<name>A0AAN8NZ31_POLSC</name>
<dbReference type="AlphaFoldDB" id="A0AAN8NZ31"/>
<gene>
    <name evidence="1" type="ORF">RUM43_012012</name>
</gene>
<evidence type="ECO:0000313" key="1">
    <source>
        <dbReference type="EMBL" id="KAK6634611.1"/>
    </source>
</evidence>
<reference evidence="1 2" key="1">
    <citation type="submission" date="2023-10" db="EMBL/GenBank/DDBJ databases">
        <title>Genomes of two closely related lineages of the louse Polyplax serrata with different host specificities.</title>
        <authorList>
            <person name="Martinu J."/>
            <person name="Tarabai H."/>
            <person name="Stefka J."/>
            <person name="Hypsa V."/>
        </authorList>
    </citation>
    <scope>NUCLEOTIDE SEQUENCE [LARGE SCALE GENOMIC DNA]</scope>
    <source>
        <strain evidence="1">HR10_N</strain>
    </source>
</reference>
<comment type="caution">
    <text evidence="1">The sequence shown here is derived from an EMBL/GenBank/DDBJ whole genome shotgun (WGS) entry which is preliminary data.</text>
</comment>
<evidence type="ECO:0000313" key="2">
    <source>
        <dbReference type="Proteomes" id="UP001372834"/>
    </source>
</evidence>
<feature type="non-terminal residue" evidence="1">
    <location>
        <position position="110"/>
    </location>
</feature>
<organism evidence="1 2">
    <name type="scientific">Polyplax serrata</name>
    <name type="common">Common mouse louse</name>
    <dbReference type="NCBI Taxonomy" id="468196"/>
    <lineage>
        <taxon>Eukaryota</taxon>
        <taxon>Metazoa</taxon>
        <taxon>Ecdysozoa</taxon>
        <taxon>Arthropoda</taxon>
        <taxon>Hexapoda</taxon>
        <taxon>Insecta</taxon>
        <taxon>Pterygota</taxon>
        <taxon>Neoptera</taxon>
        <taxon>Paraneoptera</taxon>
        <taxon>Psocodea</taxon>
        <taxon>Troctomorpha</taxon>
        <taxon>Phthiraptera</taxon>
        <taxon>Anoplura</taxon>
        <taxon>Polyplacidae</taxon>
        <taxon>Polyplax</taxon>
    </lineage>
</organism>
<accession>A0AAN8NZ31</accession>
<sequence length="110" mass="12353">MRKGRGQVAVARADFAENEDGHVGGPAANCHMQVAMRPIVWEPVTVRGDLLANELLPEPDKVTTNRREAFGFHARETHVHCKHQNARILSCRKKERYSQMGGILILNVKN</sequence>
<proteinExistence type="predicted"/>